<evidence type="ECO:0000256" key="7">
    <source>
        <dbReference type="ARBA" id="ARBA00023136"/>
    </source>
</evidence>
<feature type="transmembrane region" description="Helical" evidence="8">
    <location>
        <begin position="150"/>
        <end position="172"/>
    </location>
</feature>
<name>A0A6I4VTV5_9BACL</name>
<dbReference type="Proteomes" id="UP000430692">
    <property type="component" value="Unassembled WGS sequence"/>
</dbReference>
<dbReference type="RefSeq" id="WP_160801296.1">
    <property type="nucleotide sequence ID" value="NZ_WUUL01000005.1"/>
</dbReference>
<feature type="transmembrane region" description="Helical" evidence="8">
    <location>
        <begin position="240"/>
        <end position="269"/>
    </location>
</feature>
<evidence type="ECO:0000313" key="9">
    <source>
        <dbReference type="EMBL" id="MXQ53941.1"/>
    </source>
</evidence>
<feature type="transmembrane region" description="Helical" evidence="8">
    <location>
        <begin position="309"/>
        <end position="327"/>
    </location>
</feature>
<evidence type="ECO:0000256" key="1">
    <source>
        <dbReference type="ARBA" id="ARBA00004651"/>
    </source>
</evidence>
<feature type="transmembrane region" description="Helical" evidence="8">
    <location>
        <begin position="192"/>
        <end position="211"/>
    </location>
</feature>
<keyword evidence="7 8" id="KW-0472">Membrane</keyword>
<dbReference type="InterPro" id="IPR037294">
    <property type="entry name" value="ABC_BtuC-like"/>
</dbReference>
<feature type="transmembrane region" description="Helical" evidence="8">
    <location>
        <begin position="60"/>
        <end position="80"/>
    </location>
</feature>
<accession>A0A6I4VTV5</accession>
<reference evidence="9 10" key="1">
    <citation type="submission" date="2019-12" db="EMBL/GenBank/DDBJ databases">
        <title>Whole-genome analyses of novel actinobacteria.</title>
        <authorList>
            <person name="Sahin N."/>
            <person name="Saygin H."/>
        </authorList>
    </citation>
    <scope>NUCLEOTIDE SEQUENCE [LARGE SCALE GENOMIC DNA]</scope>
    <source>
        <strain evidence="9 10">KC615</strain>
    </source>
</reference>
<keyword evidence="6 8" id="KW-1133">Transmembrane helix</keyword>
<evidence type="ECO:0000256" key="4">
    <source>
        <dbReference type="ARBA" id="ARBA00022475"/>
    </source>
</evidence>
<dbReference type="FunFam" id="1.10.3470.10:FF:000001">
    <property type="entry name" value="Vitamin B12 ABC transporter permease BtuC"/>
    <property type="match status" value="1"/>
</dbReference>
<keyword evidence="3" id="KW-0813">Transport</keyword>
<dbReference type="EMBL" id="WUUL01000005">
    <property type="protein sequence ID" value="MXQ53941.1"/>
    <property type="molecule type" value="Genomic_DNA"/>
</dbReference>
<dbReference type="GO" id="GO:0033214">
    <property type="term" value="P:siderophore-iron import into cell"/>
    <property type="evidence" value="ECO:0007669"/>
    <property type="project" value="TreeGrafter"/>
</dbReference>
<feature type="transmembrane region" description="Helical" evidence="8">
    <location>
        <begin position="281"/>
        <end position="303"/>
    </location>
</feature>
<comment type="similarity">
    <text evidence="2">Belongs to the binding-protein-dependent transport system permease family. FecCD subfamily.</text>
</comment>
<evidence type="ECO:0000313" key="10">
    <source>
        <dbReference type="Proteomes" id="UP000430692"/>
    </source>
</evidence>
<feature type="transmembrane region" description="Helical" evidence="8">
    <location>
        <begin position="120"/>
        <end position="141"/>
    </location>
</feature>
<evidence type="ECO:0000256" key="8">
    <source>
        <dbReference type="SAM" id="Phobius"/>
    </source>
</evidence>
<organism evidence="9 10">
    <name type="scientific">Shimazuella alba</name>
    <dbReference type="NCBI Taxonomy" id="2690964"/>
    <lineage>
        <taxon>Bacteria</taxon>
        <taxon>Bacillati</taxon>
        <taxon>Bacillota</taxon>
        <taxon>Bacilli</taxon>
        <taxon>Bacillales</taxon>
        <taxon>Thermoactinomycetaceae</taxon>
        <taxon>Shimazuella</taxon>
    </lineage>
</organism>
<evidence type="ECO:0000256" key="6">
    <source>
        <dbReference type="ARBA" id="ARBA00022989"/>
    </source>
</evidence>
<protein>
    <submittedName>
        <fullName evidence="9">Iron chelate uptake ABC transporter family permease subunit</fullName>
    </submittedName>
</protein>
<keyword evidence="5 8" id="KW-0812">Transmembrane</keyword>
<keyword evidence="4" id="KW-1003">Cell membrane</keyword>
<comment type="caution">
    <text evidence="9">The sequence shown here is derived from an EMBL/GenBank/DDBJ whole genome shotgun (WGS) entry which is preliminary data.</text>
</comment>
<dbReference type="Pfam" id="PF01032">
    <property type="entry name" value="FecCD"/>
    <property type="match status" value="1"/>
</dbReference>
<evidence type="ECO:0000256" key="5">
    <source>
        <dbReference type="ARBA" id="ARBA00022692"/>
    </source>
</evidence>
<dbReference type="InterPro" id="IPR000522">
    <property type="entry name" value="ABC_transptr_permease_BtuC"/>
</dbReference>
<evidence type="ECO:0000256" key="2">
    <source>
        <dbReference type="ARBA" id="ARBA00007935"/>
    </source>
</evidence>
<dbReference type="AlphaFoldDB" id="A0A6I4VTV5"/>
<dbReference type="SUPFAM" id="SSF81345">
    <property type="entry name" value="ABC transporter involved in vitamin B12 uptake, BtuC"/>
    <property type="match status" value="1"/>
</dbReference>
<gene>
    <name evidence="9" type="ORF">GSM42_09470</name>
</gene>
<feature type="transmembrane region" description="Helical" evidence="8">
    <location>
        <begin position="92"/>
        <end position="114"/>
    </location>
</feature>
<dbReference type="GO" id="GO:0005886">
    <property type="term" value="C:plasma membrane"/>
    <property type="evidence" value="ECO:0007669"/>
    <property type="project" value="UniProtKB-SubCell"/>
</dbReference>
<sequence length="339" mass="36751">MKRIGDMWWGVFFFLTLFLTMSIALSVGSTSISVQEVWGTLFGLVKTDPATSAIIWKIRFPRVCVAALVGGSLALAGAIYQSLLRNPLADPYILGISSGSAVGAVIAITSGWGVLLLQGWQIPIFSFLGAVLALACVLLLTRSRLQVQSLLLSGVVVNAFFAAILTFLLSMSQTELARIQFWLMGSFTLRDWDHVLFLLPVSFVGGFLLWLGSRELNIFLLGTLPATHLGVSVYRTRIILLVIASLITSIAVSVSGMIGFVGLVIPHFVRILIKTSDHRYLIPYSFLVGAIFLVGSDALTRVLFEPREIPVGVITACFGAPVFAILLHKTTQKMTGESS</sequence>
<dbReference type="PANTHER" id="PTHR30472">
    <property type="entry name" value="FERRIC ENTEROBACTIN TRANSPORT SYSTEM PERMEASE PROTEIN"/>
    <property type="match status" value="1"/>
</dbReference>
<dbReference type="CDD" id="cd06550">
    <property type="entry name" value="TM_ABC_iron-siderophores_like"/>
    <property type="match status" value="1"/>
</dbReference>
<dbReference type="PANTHER" id="PTHR30472:SF25">
    <property type="entry name" value="ABC TRANSPORTER PERMEASE PROTEIN MJ0876-RELATED"/>
    <property type="match status" value="1"/>
</dbReference>
<dbReference type="GO" id="GO:0022857">
    <property type="term" value="F:transmembrane transporter activity"/>
    <property type="evidence" value="ECO:0007669"/>
    <property type="project" value="InterPro"/>
</dbReference>
<dbReference type="Gene3D" id="1.10.3470.10">
    <property type="entry name" value="ABC transporter involved in vitamin B12 uptake, BtuC"/>
    <property type="match status" value="1"/>
</dbReference>
<evidence type="ECO:0000256" key="3">
    <source>
        <dbReference type="ARBA" id="ARBA00022448"/>
    </source>
</evidence>
<comment type="subcellular location">
    <subcellularLocation>
        <location evidence="1">Cell membrane</location>
        <topology evidence="1">Multi-pass membrane protein</topology>
    </subcellularLocation>
</comment>
<keyword evidence="10" id="KW-1185">Reference proteome</keyword>
<proteinExistence type="inferred from homology"/>
<feature type="transmembrane region" description="Helical" evidence="8">
    <location>
        <begin position="218"/>
        <end position="234"/>
    </location>
</feature>